<evidence type="ECO:0000259" key="2">
    <source>
        <dbReference type="PROSITE" id="PS50172"/>
    </source>
</evidence>
<dbReference type="CDD" id="cd18436">
    <property type="entry name" value="BRCT_BRC1_like_rpt2"/>
    <property type="match status" value="1"/>
</dbReference>
<reference evidence="3 4" key="1">
    <citation type="journal article" date="2018" name="Sci. Rep.">
        <title>Comparative genomics provides insights into the lifestyle and reveals functional heterogeneity of dark septate endophytic fungi.</title>
        <authorList>
            <person name="Knapp D.G."/>
            <person name="Nemeth J.B."/>
            <person name="Barry K."/>
            <person name="Hainaut M."/>
            <person name="Henrissat B."/>
            <person name="Johnson J."/>
            <person name="Kuo A."/>
            <person name="Lim J.H.P."/>
            <person name="Lipzen A."/>
            <person name="Nolan M."/>
            <person name="Ohm R.A."/>
            <person name="Tamas L."/>
            <person name="Grigoriev I.V."/>
            <person name="Spatafora J.W."/>
            <person name="Nagy L.G."/>
            <person name="Kovacs G.M."/>
        </authorList>
    </citation>
    <scope>NUCLEOTIDE SEQUENCE [LARGE SCALE GENOMIC DNA]</scope>
    <source>
        <strain evidence="3 4">DSE2036</strain>
    </source>
</reference>
<feature type="compositionally biased region" description="Basic and acidic residues" evidence="1">
    <location>
        <begin position="519"/>
        <end position="544"/>
    </location>
</feature>
<proteinExistence type="predicted"/>
<dbReference type="PANTHER" id="PTHR47667:SF1">
    <property type="entry name" value="REGULATOR OF TY1 TRANSPOSITION PROTEIN 107"/>
    <property type="match status" value="1"/>
</dbReference>
<keyword evidence="4" id="KW-1185">Reference proteome</keyword>
<feature type="region of interest" description="Disordered" evidence="1">
    <location>
        <begin position="216"/>
        <end position="239"/>
    </location>
</feature>
<gene>
    <name evidence="3" type="ORF">DM02DRAFT_3454</name>
</gene>
<dbReference type="AlphaFoldDB" id="A0A2V1ED54"/>
<dbReference type="Pfam" id="PF16589">
    <property type="entry name" value="BRCT_2"/>
    <property type="match status" value="1"/>
</dbReference>
<dbReference type="Pfam" id="PF16770">
    <property type="entry name" value="RTT107_BRCT_5"/>
    <property type="match status" value="1"/>
</dbReference>
<dbReference type="FunFam" id="3.40.50.10190:FF:000048">
    <property type="entry name" value="DNA repair protein Rtt107"/>
    <property type="match status" value="1"/>
</dbReference>
<feature type="domain" description="BRCT" evidence="2">
    <location>
        <begin position="108"/>
        <end position="199"/>
    </location>
</feature>
<dbReference type="InterPro" id="IPR053036">
    <property type="entry name" value="CellCycle_DNARepair_Reg"/>
</dbReference>
<dbReference type="Pfam" id="PF12738">
    <property type="entry name" value="PTCB-BRCT"/>
    <property type="match status" value="2"/>
</dbReference>
<dbReference type="InterPro" id="IPR001357">
    <property type="entry name" value="BRCT_dom"/>
</dbReference>
<dbReference type="InterPro" id="IPR036420">
    <property type="entry name" value="BRCT_dom_sf"/>
</dbReference>
<evidence type="ECO:0000313" key="3">
    <source>
        <dbReference type="EMBL" id="PVI08471.1"/>
    </source>
</evidence>
<dbReference type="GO" id="GO:0006302">
    <property type="term" value="P:double-strand break repair"/>
    <property type="evidence" value="ECO:0007669"/>
    <property type="project" value="TreeGrafter"/>
</dbReference>
<dbReference type="GO" id="GO:0005634">
    <property type="term" value="C:nucleus"/>
    <property type="evidence" value="ECO:0007669"/>
    <property type="project" value="TreeGrafter"/>
</dbReference>
<name>A0A2V1ED54_9PLEO</name>
<dbReference type="PROSITE" id="PS50172">
    <property type="entry name" value="BRCT"/>
    <property type="match status" value="3"/>
</dbReference>
<feature type="domain" description="BRCT" evidence="2">
    <location>
        <begin position="346"/>
        <end position="429"/>
    </location>
</feature>
<protein>
    <submittedName>
        <fullName evidence="3">BRCT domain-containing protein</fullName>
    </submittedName>
</protein>
<dbReference type="OrthoDB" id="342264at2759"/>
<dbReference type="GO" id="GO:1990683">
    <property type="term" value="P:DNA double-strand break attachment to nuclear envelope"/>
    <property type="evidence" value="ECO:0007669"/>
    <property type="project" value="TreeGrafter"/>
</dbReference>
<dbReference type="Proteomes" id="UP000244855">
    <property type="component" value="Unassembled WGS sequence"/>
</dbReference>
<dbReference type="EMBL" id="KZ805300">
    <property type="protein sequence ID" value="PVI08471.1"/>
    <property type="molecule type" value="Genomic_DNA"/>
</dbReference>
<sequence length="851" mass="95678">MDDTTMQDSSAAPLFDNVTFCIIPTSLEQDRIQQLTEEIENAGGKIMPFDVSKGRMEQIESVAYIVSTTTDFPDYYRALDLMIHIVKPKFIEDCLKVSKVKNPRSYNPDPALFMTDVVAVCGDLPEGDQDAIAGGIIAMGGQYSTGLTKATTHLFALSMDDSRCKLAVDKKLPLKIVLPHWFDDCLKVGRRIHERPYILPEPEILNHDVNTVPTTNTSSNIHGATNPEPTHDPSTPLAHSENPRAIKAFSNKKIKLGDDLNINARLKGTIIDLIEAGGGSMTRDINDADIYICSYRDGQDYVKASQKKIDVGNLSWLYFLITHTEWTNPMRRMLHYPRPRHGIPGFENFKMSISGYTGEARVFLENLIKASGAEFTKTFRQDNTHLIAAHKNSEKCDAASEWDVNIVNHLWIEESYARCKNLALTDTRYTHFPPRTNMGEVLGSTEIDPAAVERMFFPTKPRSSKAAHSKTQPGDVPASSMAAKPGKRTKPGDEVATPVANRQFGGKENETPGTTGSRGAKDRALSKLHESAEDIAKFEKEMKRKGGVTHGGRRPKDDEVEKKSRKERDSTASKRSIDEVDGANDGGTTEEDEVAEPAKKNKKARKEKLVPIQYRMLMSKDERWLGHPDKQSKDQARMRELGVFITDNYKNIDLLVAPKVVRTEKFVAALACGPTLLSTEFLDYALKHGKIPPLEKFPLDVSEYEKEHKIKMADSIVRAKQNKHRLLKNWTIFCSNNVRGGFETFQKIIVANGGVCQAWTNRTTKLTAAKRKIDALPEEVSQNLIEDEGDVLYLISESKKSETSLWKSFRKMAEQHDMIPRIVSTEWLLNVAIAQKMIWKEEWELKEENVK</sequence>
<feature type="domain" description="BRCT" evidence="2">
    <location>
        <begin position="10"/>
        <end position="108"/>
    </location>
</feature>
<dbReference type="Gene3D" id="3.40.50.10190">
    <property type="entry name" value="BRCT domain"/>
    <property type="match status" value="5"/>
</dbReference>
<evidence type="ECO:0000256" key="1">
    <source>
        <dbReference type="SAM" id="MobiDB-lite"/>
    </source>
</evidence>
<evidence type="ECO:0000313" key="4">
    <source>
        <dbReference type="Proteomes" id="UP000244855"/>
    </source>
</evidence>
<dbReference type="CDD" id="cd18437">
    <property type="entry name" value="BRCT_BRC1_like_rpt3"/>
    <property type="match status" value="1"/>
</dbReference>
<dbReference type="GO" id="GO:0035361">
    <property type="term" value="C:Cul8-RING ubiquitin ligase complex"/>
    <property type="evidence" value="ECO:0007669"/>
    <property type="project" value="TreeGrafter"/>
</dbReference>
<dbReference type="STRING" id="97972.A0A2V1ED54"/>
<feature type="compositionally biased region" description="Basic and acidic residues" evidence="1">
    <location>
        <begin position="554"/>
        <end position="578"/>
    </location>
</feature>
<feature type="region of interest" description="Disordered" evidence="1">
    <location>
        <begin position="459"/>
        <end position="607"/>
    </location>
</feature>
<dbReference type="PANTHER" id="PTHR47667">
    <property type="entry name" value="REGULATOR OF TY1 TRANSPOSITION PROTEIN 107"/>
    <property type="match status" value="1"/>
</dbReference>
<dbReference type="SUPFAM" id="SSF52113">
    <property type="entry name" value="BRCT domain"/>
    <property type="match status" value="5"/>
</dbReference>
<accession>A0A2V1ED54</accession>
<dbReference type="SMART" id="SM00292">
    <property type="entry name" value="BRCT"/>
    <property type="match status" value="4"/>
</dbReference>
<organism evidence="3 4">
    <name type="scientific">Periconia macrospinosa</name>
    <dbReference type="NCBI Taxonomy" id="97972"/>
    <lineage>
        <taxon>Eukaryota</taxon>
        <taxon>Fungi</taxon>
        <taxon>Dikarya</taxon>
        <taxon>Ascomycota</taxon>
        <taxon>Pezizomycotina</taxon>
        <taxon>Dothideomycetes</taxon>
        <taxon>Pleosporomycetidae</taxon>
        <taxon>Pleosporales</taxon>
        <taxon>Massarineae</taxon>
        <taxon>Periconiaceae</taxon>
        <taxon>Periconia</taxon>
    </lineage>
</organism>